<feature type="compositionally biased region" description="Basic and acidic residues" evidence="11">
    <location>
        <begin position="1515"/>
        <end position="1531"/>
    </location>
</feature>
<name>A0ABS7KX80_CLOSR</name>
<dbReference type="InterPro" id="IPR050131">
    <property type="entry name" value="Peptidase_S8_subtilisin-like"/>
</dbReference>
<dbReference type="PANTHER" id="PTHR43806:SF11">
    <property type="entry name" value="CEREVISIN-RELATED"/>
    <property type="match status" value="1"/>
</dbReference>
<dbReference type="InterPro" id="IPR034216">
    <property type="entry name" value="C5a_Peptidase"/>
</dbReference>
<keyword evidence="19" id="KW-1185">Reference proteome</keyword>
<keyword evidence="5 13" id="KW-0732">Signal</keyword>
<reference evidence="18 19" key="1">
    <citation type="journal article" date="2021" name="Cell Host Microbe">
        <title>in vivo commensal control of Clostridioides difficile virulence.</title>
        <authorList>
            <person name="Girinathan B.P."/>
            <person name="Dibenedetto N."/>
            <person name="Worley J.N."/>
            <person name="Peltier J."/>
            <person name="Arrieta-Ortiz M.L."/>
            <person name="Rupa Christinal Immanuel S."/>
            <person name="Lavin R."/>
            <person name="Delaney M.L."/>
            <person name="Cummins C."/>
            <person name="Hoffmann M."/>
            <person name="Luo Y."/>
            <person name="Gonzalez-Escalona N."/>
            <person name="Allard M."/>
            <person name="Onderdonk A.B."/>
            <person name="Gerber G.K."/>
            <person name="Sonenshein A.L."/>
            <person name="Baliga N."/>
            <person name="Dupuy B."/>
            <person name="Bry L."/>
        </authorList>
    </citation>
    <scope>NUCLEOTIDE SEQUENCE [LARGE SCALE GENOMIC DNA]</scope>
    <source>
        <strain evidence="18 19">DSM 599</strain>
    </source>
</reference>
<keyword evidence="4 9" id="KW-0645">Protease</keyword>
<keyword evidence="2" id="KW-0134">Cell wall</keyword>
<keyword evidence="12" id="KW-1133">Transmembrane helix</keyword>
<dbReference type="Pfam" id="PF09136">
    <property type="entry name" value="Glucodextran_B"/>
    <property type="match status" value="1"/>
</dbReference>
<evidence type="ECO:0000256" key="13">
    <source>
        <dbReference type="SAM" id="SignalP"/>
    </source>
</evidence>
<dbReference type="InterPro" id="IPR023828">
    <property type="entry name" value="Peptidase_S8_Ser-AS"/>
</dbReference>
<feature type="active site" description="Charge relay system" evidence="9">
    <location>
        <position position="583"/>
    </location>
</feature>
<evidence type="ECO:0000256" key="8">
    <source>
        <dbReference type="ARBA" id="ARBA00022825"/>
    </source>
</evidence>
<dbReference type="Gene3D" id="2.60.40.1710">
    <property type="entry name" value="Subtilisin-like superfamily"/>
    <property type="match status" value="1"/>
</dbReference>
<comment type="similarity">
    <text evidence="1 9 10">Belongs to the peptidase S8 family.</text>
</comment>
<dbReference type="Pfam" id="PF05922">
    <property type="entry name" value="Inhibitor_I9"/>
    <property type="match status" value="1"/>
</dbReference>
<dbReference type="InterPro" id="IPR023827">
    <property type="entry name" value="Peptidase_S8_Asp-AS"/>
</dbReference>
<evidence type="ECO:0000259" key="15">
    <source>
        <dbReference type="Pfam" id="PF02225"/>
    </source>
</evidence>
<evidence type="ECO:0000313" key="19">
    <source>
        <dbReference type="Proteomes" id="UP001299068"/>
    </source>
</evidence>
<keyword evidence="6" id="KW-0677">Repeat</keyword>
<dbReference type="Gene3D" id="3.50.30.30">
    <property type="match status" value="1"/>
</dbReference>
<accession>A0ABS7KX80</accession>
<dbReference type="InterPro" id="IPR015500">
    <property type="entry name" value="Peptidase_S8_subtilisin-rel"/>
</dbReference>
<feature type="compositionally biased region" description="Basic and acidic residues" evidence="11">
    <location>
        <begin position="1492"/>
        <end position="1505"/>
    </location>
</feature>
<dbReference type="PRINTS" id="PR00723">
    <property type="entry name" value="SUBTILISIN"/>
</dbReference>
<dbReference type="InterPro" id="IPR046450">
    <property type="entry name" value="PA_dom_sf"/>
</dbReference>
<evidence type="ECO:0000313" key="18">
    <source>
        <dbReference type="EMBL" id="MBY0755416.1"/>
    </source>
</evidence>
<keyword evidence="7 9" id="KW-0378">Hydrolase</keyword>
<dbReference type="SUPFAM" id="SSF52743">
    <property type="entry name" value="Subtilisin-like"/>
    <property type="match status" value="1"/>
</dbReference>
<feature type="signal peptide" evidence="13">
    <location>
        <begin position="1"/>
        <end position="25"/>
    </location>
</feature>
<organism evidence="18 19">
    <name type="scientific">Clostridium sardiniense</name>
    <name type="common">Clostridium absonum</name>
    <dbReference type="NCBI Taxonomy" id="29369"/>
    <lineage>
        <taxon>Bacteria</taxon>
        <taxon>Bacillati</taxon>
        <taxon>Bacillota</taxon>
        <taxon>Clostridia</taxon>
        <taxon>Eubacteriales</taxon>
        <taxon>Clostridiaceae</taxon>
        <taxon>Clostridium</taxon>
    </lineage>
</organism>
<feature type="active site" description="Charge relay system" evidence="9">
    <location>
        <position position="260"/>
    </location>
</feature>
<dbReference type="InterPro" id="IPR013783">
    <property type="entry name" value="Ig-like_fold"/>
</dbReference>
<protein>
    <submittedName>
        <fullName evidence="18">S8 family serine peptidase</fullName>
    </submittedName>
</protein>
<dbReference type="Gene3D" id="2.60.40.10">
    <property type="entry name" value="Immunoglobulins"/>
    <property type="match status" value="2"/>
</dbReference>
<dbReference type="Proteomes" id="UP001299068">
    <property type="component" value="Unassembled WGS sequence"/>
</dbReference>
<dbReference type="PROSITE" id="PS51892">
    <property type="entry name" value="SUBTILASE"/>
    <property type="match status" value="1"/>
</dbReference>
<dbReference type="CDD" id="cd02133">
    <property type="entry name" value="PA_C5a_like"/>
    <property type="match status" value="1"/>
</dbReference>
<dbReference type="InterPro" id="IPR010435">
    <property type="entry name" value="C5a/SBT2-like_Fn3"/>
</dbReference>
<keyword evidence="8 9" id="KW-0720">Serine protease</keyword>
<dbReference type="InterPro" id="IPR022398">
    <property type="entry name" value="Peptidase_S8_His-AS"/>
</dbReference>
<proteinExistence type="inferred from homology"/>
<dbReference type="InterPro" id="IPR003137">
    <property type="entry name" value="PA_domain"/>
</dbReference>
<dbReference type="InterPro" id="IPR000209">
    <property type="entry name" value="Peptidase_S8/S53_dom"/>
</dbReference>
<feature type="active site" description="Charge relay system" evidence="9">
    <location>
        <position position="202"/>
    </location>
</feature>
<evidence type="ECO:0000259" key="16">
    <source>
        <dbReference type="Pfam" id="PF05922"/>
    </source>
</evidence>
<evidence type="ECO:0000256" key="6">
    <source>
        <dbReference type="ARBA" id="ARBA00022737"/>
    </source>
</evidence>
<dbReference type="CDD" id="cd07475">
    <property type="entry name" value="Peptidases_S8_C5a_Peptidase"/>
    <property type="match status" value="1"/>
</dbReference>
<evidence type="ECO:0000256" key="1">
    <source>
        <dbReference type="ARBA" id="ARBA00011073"/>
    </source>
</evidence>
<keyword evidence="12" id="KW-0812">Transmembrane</keyword>
<dbReference type="Pfam" id="PF06280">
    <property type="entry name" value="fn3_5"/>
    <property type="match status" value="1"/>
</dbReference>
<dbReference type="Gene3D" id="3.40.50.200">
    <property type="entry name" value="Peptidase S8/S53 domain"/>
    <property type="match status" value="1"/>
</dbReference>
<feature type="domain" description="C5a peptidase/Subtilisin-like protease SBT2-like Fn3-like" evidence="17">
    <location>
        <begin position="670"/>
        <end position="782"/>
    </location>
</feature>
<evidence type="ECO:0000256" key="10">
    <source>
        <dbReference type="RuleBase" id="RU003355"/>
    </source>
</evidence>
<keyword evidence="12" id="KW-0472">Membrane</keyword>
<evidence type="ECO:0000256" key="12">
    <source>
        <dbReference type="SAM" id="Phobius"/>
    </source>
</evidence>
<evidence type="ECO:0000256" key="11">
    <source>
        <dbReference type="SAM" id="MobiDB-lite"/>
    </source>
</evidence>
<dbReference type="InterPro" id="IPR010259">
    <property type="entry name" value="S8pro/Inhibitor_I9"/>
</dbReference>
<dbReference type="PROSITE" id="PS00137">
    <property type="entry name" value="SUBTILASE_HIS"/>
    <property type="match status" value="1"/>
</dbReference>
<sequence length="1576" mass="170744">MKSKFNRVTSSLVSGAVLTSILVTANPSMVKADEHKNVSSIEQELLNETASKIKTGDKFAHKNSTGIKKNEDLTDSNNPDEVVRLIVQLNEKSAAEKIGDAKKATKADVNWVVKSQSNVKAKVEQITDSKVRNSYGNVINGFSIDAKRKDIDKIQDLSGVKKVTEAKVYYPTMATAKKLTQNINLWKDYKYKGEGLVVSIIDTGIDYTHKDMKSPSNEAKLKITNKKPNGPGKYYTEKIPYGYNFADKNDKIIDQSGSMHGMHVAGIVGADGNASDAEKGEAVQGVAPESQLLAMKVFSNNPNIKGAYSDDIVAAVEKSVELGADVINMSLGSVAGYVDANDPEQKAIKEATDAGVVCVVSAGNSATSTDPFVHKNQKDTATVGSPGLADDAIEVASYENTITTLNALTLKQNGEPSYIGFTQGRVDPSDVFKSDKELEIVDCGLGKESDFKGKDVKGKVALVQRGEISFVDKQNNAQNAGASAVIVYNKEEGYLNMEEADSLKISALFVSKSDGLKLKSNGAKIKFEGKNSRIPNVAAGEMSSFTSWGPTPDLQFAPEITAPGGNIYSTLNNNRYGSKSGTSMAAPNTSGVTALVLQGLKERGIKLSGRDLVIYTKNTLINTAEILNDKTHENNNLPYSPRRQGSGMVQAENALKNNVIAVGDDGQATISLKEVGNSTSFNITLKNYGDKEETYSLETPGGVLTSYEPEKAETQVMSYDIPFKNAKLSFDNKKVTVPANGTVKVKATLDIDKGAEKNNYAEGYIRFKNENKDGISLVVPYMGFYGDWSAEKIISPMIWDNESKNYDISSFAVVPQSGNYNYAGFEGRDKDGKVKVNENKIAISPNKDNLSDEITPALYLLRNAKEISVDILDKDNNVIAKNVNKDINFHKKVLGEKGGKSASINGSISWNGKVYNKDTGKEEVAPEGQYYMRLNSKIDFKNAKTQQTLIPVKVDVTAPKIHITSKIVSDNNDYKLTYTVDENNSGVNASMVFVNGDKVNAKSTDGKNYTADVKLKDNTNNVIEVAALDNAFNIGKEEVRVSTKKKVDPKVTFYNLESGSQTNNKNLVIKGNANEGIGKLKIKGIDVKIGVDGNFEVPVTLDEGINYISVYAEDTDGNVVMDSSEKIYCDTIAPVITLDNLAVSKDGVITIPSNKLVLKGNVSDNTIGYKFSINGEVLLNVSVDGEYGSDVTRRTFNKELSVNNNEVVTLKAEDSFGNTTINKYKININPMLGVSLGNISNGQIYNKDVNPSINFDENTYYVNTTLNGKPYKIGTPITNEGEYILEISAGLKNVKVLEARQIVKFSIDKTAPKIEVQGVENNKAYNSAVVPTLNLEDGSSLVSATLDGKPYDFSAVLEEGNHKLNVKAKDLAGNIGDYLINFAIDKTAPVVTVDGIENNGKYASEVKPTIKVNEPNSKVKATLNGEDYDGKPIKDNGKYILTVLATDPAGNTSEKSVRFAVDKPVPANMKENPTPVPVPADNNGDYGIKADPINDDKEMSKDKSRMSKGKNIKGKVGDKASENLDLNNKERNGDYTEIPKTGYQENILGIILAGVGCVLVAASGIFAVLRKRKRNL</sequence>
<dbReference type="InterPro" id="IPR036852">
    <property type="entry name" value="Peptidase_S8/S53_dom_sf"/>
</dbReference>
<dbReference type="PROSITE" id="PS00136">
    <property type="entry name" value="SUBTILASE_ASP"/>
    <property type="match status" value="1"/>
</dbReference>
<dbReference type="PROSITE" id="PS00138">
    <property type="entry name" value="SUBTILASE_SER"/>
    <property type="match status" value="1"/>
</dbReference>
<feature type="region of interest" description="Disordered" evidence="11">
    <location>
        <begin position="1465"/>
        <end position="1531"/>
    </location>
</feature>
<dbReference type="Pfam" id="PF02225">
    <property type="entry name" value="PA"/>
    <property type="match status" value="1"/>
</dbReference>
<comment type="caution">
    <text evidence="18">The sequence shown here is derived from an EMBL/GenBank/DDBJ whole genome shotgun (WGS) entry which is preliminary data.</text>
</comment>
<dbReference type="RefSeq" id="WP_221860677.1">
    <property type="nucleotide sequence ID" value="NZ_JAIKTU010000005.1"/>
</dbReference>
<evidence type="ECO:0000259" key="17">
    <source>
        <dbReference type="Pfam" id="PF06280"/>
    </source>
</evidence>
<dbReference type="Pfam" id="PF00082">
    <property type="entry name" value="Peptidase_S8"/>
    <property type="match status" value="1"/>
</dbReference>
<dbReference type="PANTHER" id="PTHR43806">
    <property type="entry name" value="PEPTIDASE S8"/>
    <property type="match status" value="1"/>
</dbReference>
<feature type="domain" description="Peptidase S8/S53" evidence="14">
    <location>
        <begin position="193"/>
        <end position="647"/>
    </location>
</feature>
<dbReference type="EMBL" id="JAIKTU010000005">
    <property type="protein sequence ID" value="MBY0755416.1"/>
    <property type="molecule type" value="Genomic_DNA"/>
</dbReference>
<evidence type="ECO:0000256" key="9">
    <source>
        <dbReference type="PROSITE-ProRule" id="PRU01240"/>
    </source>
</evidence>
<evidence type="ECO:0000256" key="4">
    <source>
        <dbReference type="ARBA" id="ARBA00022670"/>
    </source>
</evidence>
<feature type="transmembrane region" description="Helical" evidence="12">
    <location>
        <begin position="1547"/>
        <end position="1569"/>
    </location>
</feature>
<feature type="chain" id="PRO_5045482723" evidence="13">
    <location>
        <begin position="26"/>
        <end position="1576"/>
    </location>
</feature>
<keyword evidence="3" id="KW-0964">Secreted</keyword>
<feature type="domain" description="Inhibitor I9" evidence="16">
    <location>
        <begin position="86"/>
        <end position="169"/>
    </location>
</feature>
<gene>
    <name evidence="18" type="ORF">K5V21_08095</name>
</gene>
<evidence type="ECO:0000256" key="2">
    <source>
        <dbReference type="ARBA" id="ARBA00022512"/>
    </source>
</evidence>
<evidence type="ECO:0000259" key="14">
    <source>
        <dbReference type="Pfam" id="PF00082"/>
    </source>
</evidence>
<dbReference type="SUPFAM" id="SSF52025">
    <property type="entry name" value="PA domain"/>
    <property type="match status" value="1"/>
</dbReference>
<feature type="domain" description="PA" evidence="15">
    <location>
        <begin position="443"/>
        <end position="518"/>
    </location>
</feature>
<evidence type="ECO:0000256" key="3">
    <source>
        <dbReference type="ARBA" id="ARBA00022525"/>
    </source>
</evidence>
<evidence type="ECO:0000256" key="7">
    <source>
        <dbReference type="ARBA" id="ARBA00022801"/>
    </source>
</evidence>
<evidence type="ECO:0000256" key="5">
    <source>
        <dbReference type="ARBA" id="ARBA00022729"/>
    </source>
</evidence>
<dbReference type="NCBIfam" id="TIGR01167">
    <property type="entry name" value="LPXTG_anchor"/>
    <property type="match status" value="1"/>
</dbReference>